<dbReference type="Pfam" id="PF00293">
    <property type="entry name" value="NUDIX"/>
    <property type="match status" value="1"/>
</dbReference>
<proteinExistence type="predicted"/>
<evidence type="ECO:0000256" key="2">
    <source>
        <dbReference type="ARBA" id="ARBA00022801"/>
    </source>
</evidence>
<reference evidence="4 5" key="1">
    <citation type="submission" date="2022-03" db="EMBL/GenBank/DDBJ databases">
        <title>Novel taxa within the pig intestine.</title>
        <authorList>
            <person name="Wylensek D."/>
            <person name="Bishof K."/>
            <person name="Afrizal A."/>
            <person name="Clavel T."/>
        </authorList>
    </citation>
    <scope>NUCLEOTIDE SEQUENCE [LARGE SCALE GENOMIC DNA]</scope>
    <source>
        <strain evidence="4 5">CLA-KB-P66</strain>
    </source>
</reference>
<evidence type="ECO:0000313" key="4">
    <source>
        <dbReference type="EMBL" id="MDX8415040.1"/>
    </source>
</evidence>
<dbReference type="PROSITE" id="PS51462">
    <property type="entry name" value="NUDIX"/>
    <property type="match status" value="1"/>
</dbReference>
<organism evidence="4 5">
    <name type="scientific">Intestinicryptomonas porci</name>
    <dbReference type="NCBI Taxonomy" id="2926320"/>
    <lineage>
        <taxon>Bacteria</taxon>
        <taxon>Pseudomonadati</taxon>
        <taxon>Verrucomicrobiota</taxon>
        <taxon>Opitutia</taxon>
        <taxon>Opitutales</taxon>
        <taxon>Intestinicryptomonaceae</taxon>
        <taxon>Intestinicryptomonas</taxon>
    </lineage>
</organism>
<keyword evidence="2" id="KW-0378">Hydrolase</keyword>
<dbReference type="InterPro" id="IPR000086">
    <property type="entry name" value="NUDIX_hydrolase_dom"/>
</dbReference>
<dbReference type="Gene3D" id="3.90.79.10">
    <property type="entry name" value="Nucleoside Triphosphate Pyrophosphohydrolase"/>
    <property type="match status" value="1"/>
</dbReference>
<keyword evidence="5" id="KW-1185">Reference proteome</keyword>
<dbReference type="CDD" id="cd18886">
    <property type="entry name" value="NUDIX_MutT_Nudt1"/>
    <property type="match status" value="1"/>
</dbReference>
<comment type="caution">
    <text evidence="4">The sequence shown here is derived from an EMBL/GenBank/DDBJ whole genome shotgun (WGS) entry which is preliminary data.</text>
</comment>
<dbReference type="SUPFAM" id="SSF55811">
    <property type="entry name" value="Nudix"/>
    <property type="match status" value="1"/>
</dbReference>
<protein>
    <submittedName>
        <fullName evidence="4">NUDIX domain-containing protein</fullName>
    </submittedName>
</protein>
<dbReference type="PANTHER" id="PTHR43046:SF14">
    <property type="entry name" value="MUTT_NUDIX FAMILY PROTEIN"/>
    <property type="match status" value="1"/>
</dbReference>
<evidence type="ECO:0000259" key="3">
    <source>
        <dbReference type="PROSITE" id="PS51462"/>
    </source>
</evidence>
<evidence type="ECO:0000256" key="1">
    <source>
        <dbReference type="ARBA" id="ARBA00001946"/>
    </source>
</evidence>
<dbReference type="InterPro" id="IPR015797">
    <property type="entry name" value="NUDIX_hydrolase-like_dom_sf"/>
</dbReference>
<dbReference type="PANTHER" id="PTHR43046">
    <property type="entry name" value="GDP-MANNOSE MANNOSYL HYDROLASE"/>
    <property type="match status" value="1"/>
</dbReference>
<feature type="domain" description="Nudix hydrolase" evidence="3">
    <location>
        <begin position="2"/>
        <end position="133"/>
    </location>
</feature>
<accession>A0ABU4WEP5</accession>
<name>A0ABU4WEP5_9BACT</name>
<evidence type="ECO:0000313" key="5">
    <source>
        <dbReference type="Proteomes" id="UP001275932"/>
    </source>
</evidence>
<sequence length="161" mass="18665">MDFKISVLVFVKNPSGKLLLIKRKKEPNKDSWSPIGGKLEMQDGESPFQCAIRETHEEIGLHLTESDLHLFSMISEKAYEGSTNWLMFLFDCKKPMPSLPPEIDEGRFKFFSREEINSIKIPETDRKFIWKLWDEARGGFSAIRADCSPQKELRAIIEEQI</sequence>
<dbReference type="EMBL" id="JALBUT010000002">
    <property type="protein sequence ID" value="MDX8415040.1"/>
    <property type="molecule type" value="Genomic_DNA"/>
</dbReference>
<gene>
    <name evidence="4" type="ORF">MOX91_02445</name>
</gene>
<dbReference type="Proteomes" id="UP001275932">
    <property type="component" value="Unassembled WGS sequence"/>
</dbReference>
<comment type="cofactor">
    <cofactor evidence="1">
        <name>Mg(2+)</name>
        <dbReference type="ChEBI" id="CHEBI:18420"/>
    </cofactor>
</comment>
<dbReference type="RefSeq" id="WP_370396484.1">
    <property type="nucleotide sequence ID" value="NZ_JALBUT010000002.1"/>
</dbReference>